<accession>A0ABV0B0L8</accession>
<protein>
    <submittedName>
        <fullName evidence="3">Tyrosine-type recombinase/integrase</fullName>
    </submittedName>
</protein>
<dbReference type="Gene3D" id="1.10.443.10">
    <property type="entry name" value="Intergrase catalytic core"/>
    <property type="match status" value="1"/>
</dbReference>
<dbReference type="SUPFAM" id="SSF56349">
    <property type="entry name" value="DNA breaking-rejoining enzymes"/>
    <property type="match status" value="1"/>
</dbReference>
<dbReference type="InterPro" id="IPR002104">
    <property type="entry name" value="Integrase_catalytic"/>
</dbReference>
<evidence type="ECO:0000313" key="4">
    <source>
        <dbReference type="Proteomes" id="UP001447516"/>
    </source>
</evidence>
<name>A0ABV0B0L8_9ACTN</name>
<evidence type="ECO:0000259" key="2">
    <source>
        <dbReference type="PROSITE" id="PS51898"/>
    </source>
</evidence>
<keyword evidence="4" id="KW-1185">Reference proteome</keyword>
<dbReference type="EMBL" id="JBDJAW010000070">
    <property type="protein sequence ID" value="MEN3541044.1"/>
    <property type="molecule type" value="Genomic_DNA"/>
</dbReference>
<evidence type="ECO:0000256" key="1">
    <source>
        <dbReference type="ARBA" id="ARBA00023172"/>
    </source>
</evidence>
<comment type="caution">
    <text evidence="3">The sequence shown here is derived from an EMBL/GenBank/DDBJ whole genome shotgun (WGS) entry which is preliminary data.</text>
</comment>
<gene>
    <name evidence="3" type="ORF">AAH991_38430</name>
</gene>
<organism evidence="3 4">
    <name type="scientific">Microbispora maris</name>
    <dbReference type="NCBI Taxonomy" id="3144104"/>
    <lineage>
        <taxon>Bacteria</taxon>
        <taxon>Bacillati</taxon>
        <taxon>Actinomycetota</taxon>
        <taxon>Actinomycetes</taxon>
        <taxon>Streptosporangiales</taxon>
        <taxon>Streptosporangiaceae</taxon>
        <taxon>Microbispora</taxon>
    </lineage>
</organism>
<evidence type="ECO:0000313" key="3">
    <source>
        <dbReference type="EMBL" id="MEN3541044.1"/>
    </source>
</evidence>
<sequence>MRRRLDQFTESEPTALVFTGANGGILRRSNFRRAAKWSETTRKLGVTGLHFHDLRHTGNTIAASAGASLRDLMARMGHDSVRAAMIYQHRTAETDHKIADVMNGKITQVLPTKASAH</sequence>
<dbReference type="RefSeq" id="WP_346230876.1">
    <property type="nucleotide sequence ID" value="NZ_JBDJAW010000070.1"/>
</dbReference>
<reference evidence="3 4" key="1">
    <citation type="submission" date="2024-05" db="EMBL/GenBank/DDBJ databases">
        <title>Microbispora sp.ZYX-F-249.</title>
        <authorList>
            <person name="Xie H."/>
        </authorList>
    </citation>
    <scope>NUCLEOTIDE SEQUENCE [LARGE SCALE GENOMIC DNA]</scope>
    <source>
        <strain evidence="3 4">ZYX-F-249</strain>
    </source>
</reference>
<keyword evidence="1" id="KW-0233">DNA recombination</keyword>
<dbReference type="PROSITE" id="PS51898">
    <property type="entry name" value="TYR_RECOMBINASE"/>
    <property type="match status" value="1"/>
</dbReference>
<dbReference type="InterPro" id="IPR013762">
    <property type="entry name" value="Integrase-like_cat_sf"/>
</dbReference>
<feature type="domain" description="Tyr recombinase" evidence="2">
    <location>
        <begin position="1"/>
        <end position="100"/>
    </location>
</feature>
<dbReference type="Pfam" id="PF00589">
    <property type="entry name" value="Phage_integrase"/>
    <property type="match status" value="1"/>
</dbReference>
<dbReference type="Proteomes" id="UP001447516">
    <property type="component" value="Unassembled WGS sequence"/>
</dbReference>
<proteinExistence type="predicted"/>
<dbReference type="InterPro" id="IPR011010">
    <property type="entry name" value="DNA_brk_join_enz"/>
</dbReference>